<accession>A0A0B6XSM8</accession>
<gene>
    <name evidence="2" type="primary">ORF7</name>
</gene>
<feature type="region of interest" description="Disordered" evidence="1">
    <location>
        <begin position="1"/>
        <end position="122"/>
    </location>
</feature>
<name>A0A0B6XSM8_9EUPU</name>
<protein>
    <submittedName>
        <fullName evidence="2">Uncharacterized protein</fullName>
    </submittedName>
</protein>
<proteinExistence type="predicted"/>
<organism evidence="2">
    <name type="scientific">Arion vulgaris</name>
    <dbReference type="NCBI Taxonomy" id="1028688"/>
    <lineage>
        <taxon>Eukaryota</taxon>
        <taxon>Metazoa</taxon>
        <taxon>Spiralia</taxon>
        <taxon>Lophotrochozoa</taxon>
        <taxon>Mollusca</taxon>
        <taxon>Gastropoda</taxon>
        <taxon>Heterobranchia</taxon>
        <taxon>Euthyneura</taxon>
        <taxon>Panpulmonata</taxon>
        <taxon>Eupulmonata</taxon>
        <taxon>Stylommatophora</taxon>
        <taxon>Helicina</taxon>
        <taxon>Arionoidea</taxon>
        <taxon>Arionidae</taxon>
        <taxon>Arion</taxon>
    </lineage>
</organism>
<feature type="non-terminal residue" evidence="2">
    <location>
        <position position="122"/>
    </location>
</feature>
<feature type="compositionally biased region" description="Polar residues" evidence="1">
    <location>
        <begin position="110"/>
        <end position="122"/>
    </location>
</feature>
<evidence type="ECO:0000313" key="2">
    <source>
        <dbReference type="EMBL" id="CEK46868.1"/>
    </source>
</evidence>
<dbReference type="AlphaFoldDB" id="A0A0B6XSM8"/>
<sequence>FCNEGDTVPSPMPKESPSEWRSSPRTVSKDNVNSPPQQPYVPMSSPHDLLKNQNKNHSKSQVQHGQQNHSTPHNDSSLLASRNNPRNNDTKYDTAKTNSSPIGNKIGMFNMNSSKDNLHLNQ</sequence>
<feature type="compositionally biased region" description="Polar residues" evidence="1">
    <location>
        <begin position="19"/>
        <end position="35"/>
    </location>
</feature>
<evidence type="ECO:0000256" key="1">
    <source>
        <dbReference type="SAM" id="MobiDB-lite"/>
    </source>
</evidence>
<reference evidence="2" key="1">
    <citation type="submission" date="2014-12" db="EMBL/GenBank/DDBJ databases">
        <title>Insight into the proteome of Arion vulgaris.</title>
        <authorList>
            <person name="Aradska J."/>
            <person name="Bulat T."/>
            <person name="Smidak R."/>
            <person name="Sarate P."/>
            <person name="Gangsoo J."/>
            <person name="Sialana F."/>
            <person name="Bilban M."/>
            <person name="Lubec G."/>
        </authorList>
    </citation>
    <scope>NUCLEOTIDE SEQUENCE</scope>
    <source>
        <tissue evidence="2">Skin</tissue>
    </source>
</reference>
<feature type="compositionally biased region" description="Polar residues" evidence="1">
    <location>
        <begin position="51"/>
        <end position="87"/>
    </location>
</feature>
<feature type="non-terminal residue" evidence="2">
    <location>
        <position position="1"/>
    </location>
</feature>
<dbReference type="EMBL" id="HACG01000003">
    <property type="protein sequence ID" value="CEK46868.1"/>
    <property type="molecule type" value="Transcribed_RNA"/>
</dbReference>